<accession>A0A4P9W3S2</accession>
<organism evidence="2 3">
    <name type="scientific">Blyttiomyces helicus</name>
    <dbReference type="NCBI Taxonomy" id="388810"/>
    <lineage>
        <taxon>Eukaryota</taxon>
        <taxon>Fungi</taxon>
        <taxon>Fungi incertae sedis</taxon>
        <taxon>Chytridiomycota</taxon>
        <taxon>Chytridiomycota incertae sedis</taxon>
        <taxon>Chytridiomycetes</taxon>
        <taxon>Chytridiomycetes incertae sedis</taxon>
        <taxon>Blyttiomyces</taxon>
    </lineage>
</organism>
<reference evidence="3" key="1">
    <citation type="journal article" date="2018" name="Nat. Microbiol.">
        <title>Leveraging single-cell genomics to expand the fungal tree of life.</title>
        <authorList>
            <person name="Ahrendt S.R."/>
            <person name="Quandt C.A."/>
            <person name="Ciobanu D."/>
            <person name="Clum A."/>
            <person name="Salamov A."/>
            <person name="Andreopoulos B."/>
            <person name="Cheng J.F."/>
            <person name="Woyke T."/>
            <person name="Pelin A."/>
            <person name="Henrissat B."/>
            <person name="Reynolds N.K."/>
            <person name="Benny G.L."/>
            <person name="Smith M.E."/>
            <person name="James T.Y."/>
            <person name="Grigoriev I.V."/>
        </authorList>
    </citation>
    <scope>NUCLEOTIDE SEQUENCE [LARGE SCALE GENOMIC DNA]</scope>
</reference>
<sequence length="243" mass="26853">MGVGYTVLKDRKIPTLATEPLACLLNARDPVRVDDDSVQTCSRPGQAPPLASLDSRFHTPSDLRPFLWNRPANMDQPEFRERYQPDKARPLGKGPLALIYPSTATPPTATQLAVKVTELENNHGMVFPLAASSREIAIHNRTRRQTQCRAVIVDLTCRGAPLAHRSFTLRVWPHACCQTRALQVCRFKAHYGARSAQARAQERAWAVARAPHVGDDRRRHARTGPSDTDQCTPCEIGHAGVGA</sequence>
<dbReference type="EMBL" id="KZ999201">
    <property type="protein sequence ID" value="RKO85310.1"/>
    <property type="molecule type" value="Genomic_DNA"/>
</dbReference>
<gene>
    <name evidence="2" type="ORF">BDK51DRAFT_48136</name>
</gene>
<dbReference type="AlphaFoldDB" id="A0A4P9W3S2"/>
<evidence type="ECO:0000313" key="2">
    <source>
        <dbReference type="EMBL" id="RKO85310.1"/>
    </source>
</evidence>
<name>A0A4P9W3S2_9FUNG</name>
<proteinExistence type="predicted"/>
<evidence type="ECO:0000256" key="1">
    <source>
        <dbReference type="SAM" id="MobiDB-lite"/>
    </source>
</evidence>
<keyword evidence="3" id="KW-1185">Reference proteome</keyword>
<evidence type="ECO:0000313" key="3">
    <source>
        <dbReference type="Proteomes" id="UP000269721"/>
    </source>
</evidence>
<protein>
    <submittedName>
        <fullName evidence="2">Uncharacterized protein</fullName>
    </submittedName>
</protein>
<feature type="non-terminal residue" evidence="2">
    <location>
        <position position="243"/>
    </location>
</feature>
<dbReference type="Proteomes" id="UP000269721">
    <property type="component" value="Unassembled WGS sequence"/>
</dbReference>
<feature type="region of interest" description="Disordered" evidence="1">
    <location>
        <begin position="212"/>
        <end position="233"/>
    </location>
</feature>